<evidence type="ECO:0000256" key="6">
    <source>
        <dbReference type="ARBA" id="ARBA00022840"/>
    </source>
</evidence>
<dbReference type="GO" id="GO:0043190">
    <property type="term" value="C:ATP-binding cassette (ABC) transporter complex"/>
    <property type="evidence" value="ECO:0007669"/>
    <property type="project" value="TreeGrafter"/>
</dbReference>
<organism evidence="12 13">
    <name type="scientific">Arachnia propionica</name>
    <dbReference type="NCBI Taxonomy" id="1750"/>
    <lineage>
        <taxon>Bacteria</taxon>
        <taxon>Bacillati</taxon>
        <taxon>Actinomycetota</taxon>
        <taxon>Actinomycetes</taxon>
        <taxon>Propionibacteriales</taxon>
        <taxon>Propionibacteriaceae</taxon>
        <taxon>Arachnia</taxon>
    </lineage>
</organism>
<dbReference type="GeneID" id="64406293"/>
<evidence type="ECO:0000256" key="9">
    <source>
        <dbReference type="SAM" id="MobiDB-lite"/>
    </source>
</evidence>
<feature type="region of interest" description="Disordered" evidence="9">
    <location>
        <begin position="485"/>
        <end position="507"/>
    </location>
</feature>
<gene>
    <name evidence="12" type="primary">ykoD_4</name>
    <name evidence="12" type="ORF">NCTC12967_00812</name>
</gene>
<dbReference type="RefSeq" id="WP_061787815.1">
    <property type="nucleotide sequence ID" value="NZ_LR134406.1"/>
</dbReference>
<keyword evidence="3" id="KW-0813">Transport</keyword>
<dbReference type="GO" id="GO:0016887">
    <property type="term" value="F:ATP hydrolysis activity"/>
    <property type="evidence" value="ECO:0007669"/>
    <property type="project" value="InterPro"/>
</dbReference>
<dbReference type="InterPro" id="IPR017871">
    <property type="entry name" value="ABC_transporter-like_CS"/>
</dbReference>
<dbReference type="Gene3D" id="3.40.50.300">
    <property type="entry name" value="P-loop containing nucleotide triphosphate hydrolases"/>
    <property type="match status" value="2"/>
</dbReference>
<evidence type="ECO:0000259" key="11">
    <source>
        <dbReference type="PROSITE" id="PS50893"/>
    </source>
</evidence>
<dbReference type="PANTHER" id="PTHR43553">
    <property type="entry name" value="HEAVY METAL TRANSPORTER"/>
    <property type="match status" value="1"/>
</dbReference>
<evidence type="ECO:0000256" key="5">
    <source>
        <dbReference type="ARBA" id="ARBA00022741"/>
    </source>
</evidence>
<keyword evidence="6 12" id="KW-0067">ATP-binding</keyword>
<comment type="similarity">
    <text evidence="2">Belongs to the ABC transporter superfamily.</text>
</comment>
<evidence type="ECO:0000256" key="3">
    <source>
        <dbReference type="ARBA" id="ARBA00022448"/>
    </source>
</evidence>
<protein>
    <submittedName>
        <fullName evidence="12">HMP/thiamine import ATP-binding protein YkoD</fullName>
        <ecNumber evidence="12">3.6.3.-</ecNumber>
    </submittedName>
</protein>
<feature type="domain" description="ABC transporter" evidence="11">
    <location>
        <begin position="7"/>
        <end position="242"/>
    </location>
</feature>
<feature type="domain" description="ABC transporter" evidence="11">
    <location>
        <begin position="272"/>
        <end position="513"/>
    </location>
</feature>
<accession>A0A3S4TZ48</accession>
<keyword evidence="12" id="KW-0378">Hydrolase</keyword>
<evidence type="ECO:0000256" key="10">
    <source>
        <dbReference type="SAM" id="Phobius"/>
    </source>
</evidence>
<evidence type="ECO:0000256" key="8">
    <source>
        <dbReference type="ARBA" id="ARBA00023136"/>
    </source>
</evidence>
<feature type="transmembrane region" description="Helical" evidence="10">
    <location>
        <begin position="535"/>
        <end position="555"/>
    </location>
</feature>
<dbReference type="InterPro" id="IPR027417">
    <property type="entry name" value="P-loop_NTPase"/>
</dbReference>
<dbReference type="AlphaFoldDB" id="A0A3S4TZ48"/>
<dbReference type="SMART" id="SM00382">
    <property type="entry name" value="AAA"/>
    <property type="match status" value="2"/>
</dbReference>
<keyword evidence="5" id="KW-0547">Nucleotide-binding</keyword>
<dbReference type="InterPro" id="IPR003439">
    <property type="entry name" value="ABC_transporter-like_ATP-bd"/>
</dbReference>
<dbReference type="Pfam" id="PF00005">
    <property type="entry name" value="ABC_tran"/>
    <property type="match status" value="2"/>
</dbReference>
<evidence type="ECO:0000256" key="2">
    <source>
        <dbReference type="ARBA" id="ARBA00005417"/>
    </source>
</evidence>
<dbReference type="EC" id="3.6.3.-" evidence="12"/>
<name>A0A3S4TZ48_9ACTN</name>
<keyword evidence="8 10" id="KW-0472">Membrane</keyword>
<dbReference type="InterPro" id="IPR015856">
    <property type="entry name" value="ABC_transpr_CbiO/EcfA_su"/>
</dbReference>
<dbReference type="GO" id="GO:0005524">
    <property type="term" value="F:ATP binding"/>
    <property type="evidence" value="ECO:0007669"/>
    <property type="project" value="UniProtKB-KW"/>
</dbReference>
<sequence length="737" mass="76385">MAERGQLRAVALTWQPLGADHPLLNDVDLEIGAGERVLLAGVSGAGKSTLLRAFAGVLEDHTPGELTGEVTVGGVPAAAGRGDVGLVGQQPFDSVVAETVGRDVAFGPENLGLPVAEIRGRVAEALELVDFPFRTGHPTAALSGGQAQRLALAGALAMKPDVLLLDEPGAMLDAPSAARLREAVNDVVTRTGATLVVADHDISGWAGIVERLVVIDSGRVLADGPFGEVLGTMGARLLELGLWVPGAPDPEPVAVDLGRNTFRETGEVVARARGITVDRRPPLTLRSTREDEPRRVLHDVDAELRQGELVVLNGDSGAGKSTLLAALLGTLPVVSGEVRIGGDDPARLTSRQLASRAGWVPQFAEGLVVGDTVLSSLTATALVLGGDPRDVEDRARRLLAAVGLDGMETRQPLSLSGGEQRRLAVVSSVLHAPGVLLVDEPTVGLDRLTWAAVTGILISAREAGTGVMVATHDAALTRLANRRVRLPSPPTDGEEGSPVARGGPASGGLLERTGPLSPLLGAVLLTASGVAAGGLLPLAIGVAALVVTGMVLLRFRFPPGRLVAPGIAIASIAWSNWLLSDPRAVEPALVAALRVAFIVLPGVVAASFLEPTALGDHLGGLLRMPSRPVLAVVAALRRLDGFAELWQEISRARRVRGVGPGRSPVSKAREWGALCLVLLVESVRQAGRLTIAMDSRGYSAPGPRTWFGEAAWSRKDTELVVIAAALAALPHLLGALI</sequence>
<keyword evidence="7 10" id="KW-1133">Transmembrane helix</keyword>
<feature type="transmembrane region" description="Helical" evidence="10">
    <location>
        <begin position="591"/>
        <end position="609"/>
    </location>
</feature>
<keyword evidence="4 10" id="KW-0812">Transmembrane</keyword>
<keyword evidence="13" id="KW-1185">Reference proteome</keyword>
<evidence type="ECO:0000256" key="1">
    <source>
        <dbReference type="ARBA" id="ARBA00004141"/>
    </source>
</evidence>
<evidence type="ECO:0000256" key="4">
    <source>
        <dbReference type="ARBA" id="ARBA00022692"/>
    </source>
</evidence>
<dbReference type="SUPFAM" id="SSF52540">
    <property type="entry name" value="P-loop containing nucleoside triphosphate hydrolases"/>
    <property type="match status" value="2"/>
</dbReference>
<dbReference type="PROSITE" id="PS00211">
    <property type="entry name" value="ABC_TRANSPORTER_1"/>
    <property type="match status" value="2"/>
</dbReference>
<dbReference type="CDD" id="cd03225">
    <property type="entry name" value="ABC_cobalt_CbiO_domain1"/>
    <property type="match status" value="2"/>
</dbReference>
<dbReference type="PANTHER" id="PTHR43553:SF24">
    <property type="entry name" value="ENERGY-COUPLING FACTOR TRANSPORTER ATP-BINDING PROTEIN ECFA1"/>
    <property type="match status" value="1"/>
</dbReference>
<proteinExistence type="inferred from homology"/>
<dbReference type="PROSITE" id="PS50893">
    <property type="entry name" value="ABC_TRANSPORTER_2"/>
    <property type="match status" value="2"/>
</dbReference>
<dbReference type="CDD" id="cd16914">
    <property type="entry name" value="EcfT"/>
    <property type="match status" value="1"/>
</dbReference>
<dbReference type="EMBL" id="LR134406">
    <property type="protein sequence ID" value="VEH69540.1"/>
    <property type="molecule type" value="Genomic_DNA"/>
</dbReference>
<feature type="transmembrane region" description="Helical" evidence="10">
    <location>
        <begin position="562"/>
        <end position="579"/>
    </location>
</feature>
<dbReference type="GO" id="GO:0042626">
    <property type="term" value="F:ATPase-coupled transmembrane transporter activity"/>
    <property type="evidence" value="ECO:0007669"/>
    <property type="project" value="TreeGrafter"/>
</dbReference>
<dbReference type="Pfam" id="PF02361">
    <property type="entry name" value="CbiQ"/>
    <property type="match status" value="1"/>
</dbReference>
<reference evidence="12 13" key="1">
    <citation type="submission" date="2018-12" db="EMBL/GenBank/DDBJ databases">
        <authorList>
            <consortium name="Pathogen Informatics"/>
        </authorList>
    </citation>
    <scope>NUCLEOTIDE SEQUENCE [LARGE SCALE GENOMIC DNA]</scope>
    <source>
        <strain evidence="12 13">NCTC12967</strain>
    </source>
</reference>
<dbReference type="InterPro" id="IPR050095">
    <property type="entry name" value="ECF_ABC_transporter_ATP-bd"/>
</dbReference>
<evidence type="ECO:0000256" key="7">
    <source>
        <dbReference type="ARBA" id="ARBA00022989"/>
    </source>
</evidence>
<dbReference type="InterPro" id="IPR003593">
    <property type="entry name" value="AAA+_ATPase"/>
</dbReference>
<evidence type="ECO:0000313" key="13">
    <source>
        <dbReference type="Proteomes" id="UP000273044"/>
    </source>
</evidence>
<dbReference type="Proteomes" id="UP000273044">
    <property type="component" value="Chromosome"/>
</dbReference>
<dbReference type="InterPro" id="IPR003339">
    <property type="entry name" value="ABC/ECF_trnsptr_transmembrane"/>
</dbReference>
<comment type="subcellular location">
    <subcellularLocation>
        <location evidence="1">Membrane</location>
        <topology evidence="1">Multi-pass membrane protein</topology>
    </subcellularLocation>
</comment>
<evidence type="ECO:0000313" key="12">
    <source>
        <dbReference type="EMBL" id="VEH69540.1"/>
    </source>
</evidence>